<protein>
    <submittedName>
        <fullName evidence="1">Uncharacterized protein</fullName>
    </submittedName>
</protein>
<evidence type="ECO:0000313" key="1">
    <source>
        <dbReference type="EMBL" id="TYC82185.1"/>
    </source>
</evidence>
<sequence>MTFDYCCSKNLSGIASWKGQVSLITTVNPYELTVTARNSSFHIICGTYSHGHFLCIPDLGVSTPLASLNDTFWNLERLTMNNPDLSEPDAISIICALKALKSHLAI</sequence>
<accession>A0A5D0WHM6</accession>
<name>A0A5D0WHM6_9FIRM</name>
<gene>
    <name evidence="1" type="ORF">FXB42_16780</name>
</gene>
<evidence type="ECO:0000313" key="2">
    <source>
        <dbReference type="Proteomes" id="UP000322619"/>
    </source>
</evidence>
<reference evidence="1 2" key="1">
    <citation type="submission" date="2019-08" db="EMBL/GenBank/DDBJ databases">
        <title>Isolation and enrichment of carboxydotrophic bacteria from anaerobic sludge for the production of bio-based chemicals from syngas.</title>
        <authorList>
            <person name="Antares A.L."/>
            <person name="Moreira J."/>
            <person name="Diender M."/>
            <person name="Parshina S.N."/>
            <person name="Stams A.J.M."/>
            <person name="Alves M."/>
            <person name="Alves J.I."/>
            <person name="Sousa D.Z."/>
        </authorList>
    </citation>
    <scope>NUCLEOTIDE SEQUENCE [LARGE SCALE GENOMIC DNA]</scope>
    <source>
        <strain evidence="1 2">JM</strain>
    </source>
</reference>
<dbReference type="AlphaFoldDB" id="A0A5D0WHM6"/>
<proteinExistence type="predicted"/>
<dbReference type="Proteomes" id="UP000322619">
    <property type="component" value="Unassembled WGS sequence"/>
</dbReference>
<dbReference type="InterPro" id="IPR046726">
    <property type="entry name" value="DUF6618"/>
</dbReference>
<dbReference type="Pfam" id="PF20323">
    <property type="entry name" value="DUF6618"/>
    <property type="match status" value="1"/>
</dbReference>
<dbReference type="EMBL" id="VSLA01000031">
    <property type="protein sequence ID" value="TYC82185.1"/>
    <property type="molecule type" value="Genomic_DNA"/>
</dbReference>
<dbReference type="RefSeq" id="WP_148638774.1">
    <property type="nucleotide sequence ID" value="NZ_VSLA01000031.1"/>
</dbReference>
<organism evidence="1 2">
    <name type="scientific">Acetobacterium wieringae</name>
    <dbReference type="NCBI Taxonomy" id="52694"/>
    <lineage>
        <taxon>Bacteria</taxon>
        <taxon>Bacillati</taxon>
        <taxon>Bacillota</taxon>
        <taxon>Clostridia</taxon>
        <taxon>Eubacteriales</taxon>
        <taxon>Eubacteriaceae</taxon>
        <taxon>Acetobacterium</taxon>
    </lineage>
</organism>
<comment type="caution">
    <text evidence="1">The sequence shown here is derived from an EMBL/GenBank/DDBJ whole genome shotgun (WGS) entry which is preliminary data.</text>
</comment>